<feature type="region of interest" description="Disordered" evidence="5">
    <location>
        <begin position="1"/>
        <end position="32"/>
    </location>
</feature>
<comment type="caution">
    <text evidence="8">The sequence shown here is derived from an EMBL/GenBank/DDBJ whole genome shotgun (WGS) entry which is preliminary data.</text>
</comment>
<dbReference type="InterPro" id="IPR007452">
    <property type="entry name" value="TamB_C"/>
</dbReference>
<comment type="subcellular location">
    <subcellularLocation>
        <location evidence="1">Membrane</location>
        <topology evidence="1">Single-pass membrane protein</topology>
    </subcellularLocation>
</comment>
<keyword evidence="3 6" id="KW-1133">Transmembrane helix</keyword>
<proteinExistence type="predicted"/>
<evidence type="ECO:0000313" key="8">
    <source>
        <dbReference type="EMBL" id="MFC3935710.1"/>
    </source>
</evidence>
<name>A0ABV8DCJ0_9BURK</name>
<dbReference type="Proteomes" id="UP001595693">
    <property type="component" value="Unassembled WGS sequence"/>
</dbReference>
<reference evidence="9" key="1">
    <citation type="journal article" date="2019" name="Int. J. Syst. Evol. Microbiol.">
        <title>The Global Catalogue of Microorganisms (GCM) 10K type strain sequencing project: providing services to taxonomists for standard genome sequencing and annotation.</title>
        <authorList>
            <consortium name="The Broad Institute Genomics Platform"/>
            <consortium name="The Broad Institute Genome Sequencing Center for Infectious Disease"/>
            <person name="Wu L."/>
            <person name="Ma J."/>
        </authorList>
    </citation>
    <scope>NUCLEOTIDE SEQUENCE [LARGE SCALE GENOMIC DNA]</scope>
    <source>
        <strain evidence="9">CCUG 2113</strain>
    </source>
</reference>
<dbReference type="PANTHER" id="PTHR36985:SF1">
    <property type="entry name" value="TRANSLOCATION AND ASSEMBLY MODULE SUBUNIT TAMB"/>
    <property type="match status" value="1"/>
</dbReference>
<feature type="domain" description="Translocation and assembly module TamB C-terminal" evidence="7">
    <location>
        <begin position="1124"/>
        <end position="1483"/>
    </location>
</feature>
<dbReference type="Pfam" id="PF04357">
    <property type="entry name" value="TamB"/>
    <property type="match status" value="1"/>
</dbReference>
<feature type="compositionally biased region" description="Low complexity" evidence="5">
    <location>
        <begin position="629"/>
        <end position="644"/>
    </location>
</feature>
<evidence type="ECO:0000256" key="4">
    <source>
        <dbReference type="ARBA" id="ARBA00023136"/>
    </source>
</evidence>
<accession>A0ABV8DCJ0</accession>
<dbReference type="PANTHER" id="PTHR36985">
    <property type="entry name" value="TRANSLOCATION AND ASSEMBLY MODULE SUBUNIT TAMB"/>
    <property type="match status" value="1"/>
</dbReference>
<dbReference type="RefSeq" id="WP_252635898.1">
    <property type="nucleotide sequence ID" value="NZ_JAMXAX010000161.1"/>
</dbReference>
<evidence type="ECO:0000256" key="3">
    <source>
        <dbReference type="ARBA" id="ARBA00022989"/>
    </source>
</evidence>
<sequence>MPPHSPTPRARSSDFSAGASHHQGGQHPSPRRGRRALRALGWLLVAMIALLIAAAAAVWWWAGSSTSLALALARAAQYLPANQQLESREVTGSLRNGGRIGWLRWRSPSLSVEVTDIRLGWQLAPLLQRRLELGEVHAARVQITPLGSQSSAEAPTPLTQLVLPLQIGVPFRVDQLQWAGAPAVEAQGLAGDYRFDGSEHRLNIASVELAQGQYTARLTLQAQAPMALNATVDGTVSAAVPGGTAALQVGAHATLQGTLATAAAQLQLQARISPTAAQAGPTEPPPAPAKSPTRQSAKQPPPAAEPMQADVQATLAPWSPQPLQSAQATLRAVNLAALWPQAPATQLHGTVQAGPAGPTGPSAGAAAAPTGWTVNAQLRNELAGPWDQARLPITTLQADANYDGTRWAVPGATVNAGPGTVTLQGSYTPGTGALEGQAELRNLRPDALHTAWAAAPLAGRLGAQMQGDVVRFTADIRATGTAASGKTPTNRPALLRINTLTTQGSWQPPSPTQPGGTLQLERLLLDALQARVEATNLRVAPGDLSGQGQIALTVPGATARAQGSLAPQAGTGDLQVQWTDVDQTQRWLASLPLVGPRLNESLRGATAKGAVQLNARWKGGWQTAARQLQAATATTSDSTSPNASRAGNTPPSDKATFELQAKLSTPLLDLSLPPSKDEGGGATAVQLRAVQAGLSGTLAQATLTLDGEARLNASQPQQMQRLALQTRATGGLATPTQGAQVQISELRLVAQDAARPGPWTLQLAEPVSITARATTGPRSPSTGYTVLATAGQARLTGPQPGTAVLRWQPLRVATGANPVQLQTQGTVQGLPMAWVDALGLGNTPAAAGRPAQPLLARMGLATSIVLDGQWKVDNTQGPLRASASLRRASGDLRILAGDATAITAVQSSGQGTGAGATAVIATEASASPSASAAASGAGAGTAAGVRQAEVTIEIEGEALRAQLAWASDRAGEVQANVSTRLTPGAPGASAAAGASPSSPVNSSPATSSPFSWAPDAPLAGTLRARLPDVGVWSALAPPGWRVRGTLDASATLSGTRNAPRWAGTLGADDMAVRSVVDGVDLQGGRLRATLQGNQLSITEFRLQGGRGSGARIAGFSGNRTSAPQDGGTLTATGRVSWGDSATATTGLSGITMSLQAEAKALQVLVRADRQISVSGQLQAQLQQGQISLRGKLTTDRATIILPDETAPTLGSDVVVRSAAKDREDQAKAQAAAKANQVATQAETAKPPDIAITLNLGRDFALSGQGITTRLTGEVDIRSSAVPGAPPRVTGEVRTDEGRYRAWGQMLDVETGLIRFNGPYNNPSLDILALRPNISVRAGVQVTGSAQAPRVKLYSDPELPDAEKLSWVVLGRNASAGGAEAAVMQQAALALLGRRGGGNTSANIASRIGLDEIGFRSATTGEDASAAALTFGKRLSKDLYVTYERSLSGTLGTLYIFYDLTRSLTLRGQTGEKSAVDIIYTVKYD</sequence>
<evidence type="ECO:0000256" key="2">
    <source>
        <dbReference type="ARBA" id="ARBA00022692"/>
    </source>
</evidence>
<feature type="compositionally biased region" description="Low complexity" evidence="5">
    <location>
        <begin position="983"/>
        <end position="1009"/>
    </location>
</feature>
<protein>
    <submittedName>
        <fullName evidence="8">Translocation/assembly module TamB domain-containing protein</fullName>
    </submittedName>
</protein>
<evidence type="ECO:0000259" key="7">
    <source>
        <dbReference type="Pfam" id="PF04357"/>
    </source>
</evidence>
<evidence type="ECO:0000256" key="6">
    <source>
        <dbReference type="SAM" id="Phobius"/>
    </source>
</evidence>
<keyword evidence="4 6" id="KW-0472">Membrane</keyword>
<keyword evidence="9" id="KW-1185">Reference proteome</keyword>
<organism evidence="8 9">
    <name type="scientific">Acidovorax facilis</name>
    <dbReference type="NCBI Taxonomy" id="12917"/>
    <lineage>
        <taxon>Bacteria</taxon>
        <taxon>Pseudomonadati</taxon>
        <taxon>Pseudomonadota</taxon>
        <taxon>Betaproteobacteria</taxon>
        <taxon>Burkholderiales</taxon>
        <taxon>Comamonadaceae</taxon>
        <taxon>Acidovorax</taxon>
    </lineage>
</organism>
<feature type="transmembrane region" description="Helical" evidence="6">
    <location>
        <begin position="39"/>
        <end position="62"/>
    </location>
</feature>
<evidence type="ECO:0000313" key="9">
    <source>
        <dbReference type="Proteomes" id="UP001595693"/>
    </source>
</evidence>
<dbReference type="EMBL" id="JBHSAJ010000038">
    <property type="protein sequence ID" value="MFC3935710.1"/>
    <property type="molecule type" value="Genomic_DNA"/>
</dbReference>
<evidence type="ECO:0000256" key="1">
    <source>
        <dbReference type="ARBA" id="ARBA00004167"/>
    </source>
</evidence>
<feature type="region of interest" description="Disordered" evidence="5">
    <location>
        <begin position="979"/>
        <end position="1009"/>
    </location>
</feature>
<feature type="region of interest" description="Disordered" evidence="5">
    <location>
        <begin position="629"/>
        <end position="654"/>
    </location>
</feature>
<gene>
    <name evidence="8" type="ORF">ACFOW3_13915</name>
</gene>
<evidence type="ECO:0000256" key="5">
    <source>
        <dbReference type="SAM" id="MobiDB-lite"/>
    </source>
</evidence>
<feature type="region of interest" description="Disordered" evidence="5">
    <location>
        <begin position="275"/>
        <end position="308"/>
    </location>
</feature>
<keyword evidence="2 6" id="KW-0812">Transmembrane</keyword>